<dbReference type="EnsemblMetazoa" id="MESCA007027-RA">
    <property type="protein sequence ID" value="MESCA007027-PA"/>
    <property type="gene ID" value="MESCA007027"/>
</dbReference>
<feature type="compositionally biased region" description="Basic residues" evidence="1">
    <location>
        <begin position="17"/>
        <end position="41"/>
    </location>
</feature>
<dbReference type="EMBL" id="CAQQ02027498">
    <property type="status" value="NOT_ANNOTATED_CDS"/>
    <property type="molecule type" value="Genomic_DNA"/>
</dbReference>
<dbReference type="AlphaFoldDB" id="T1GTJ3"/>
<accession>T1GTJ3</accession>
<feature type="region of interest" description="Disordered" evidence="1">
    <location>
        <begin position="14"/>
        <end position="54"/>
    </location>
</feature>
<organism evidence="2 3">
    <name type="scientific">Megaselia scalaris</name>
    <name type="common">Humpbacked fly</name>
    <name type="synonym">Phora scalaris</name>
    <dbReference type="NCBI Taxonomy" id="36166"/>
    <lineage>
        <taxon>Eukaryota</taxon>
        <taxon>Metazoa</taxon>
        <taxon>Ecdysozoa</taxon>
        <taxon>Arthropoda</taxon>
        <taxon>Hexapoda</taxon>
        <taxon>Insecta</taxon>
        <taxon>Pterygota</taxon>
        <taxon>Neoptera</taxon>
        <taxon>Endopterygota</taxon>
        <taxon>Diptera</taxon>
        <taxon>Brachycera</taxon>
        <taxon>Muscomorpha</taxon>
        <taxon>Platypezoidea</taxon>
        <taxon>Phoridae</taxon>
        <taxon>Megaseliini</taxon>
        <taxon>Megaselia</taxon>
    </lineage>
</organism>
<sequence length="54" mass="6288">MLMKKNYALLVNDRMKKDRGKLKSSKLKLKQHKNTGNKKKRSVEEGLRSSEIVT</sequence>
<evidence type="ECO:0000313" key="2">
    <source>
        <dbReference type="EnsemblMetazoa" id="MESCA007027-PA"/>
    </source>
</evidence>
<dbReference type="EMBL" id="CAQQ02027499">
    <property type="status" value="NOT_ANNOTATED_CDS"/>
    <property type="molecule type" value="Genomic_DNA"/>
</dbReference>
<dbReference type="HOGENOM" id="CLU_3052741_0_0_1"/>
<name>T1GTJ3_MEGSC</name>
<reference evidence="3" key="1">
    <citation type="submission" date="2013-02" db="EMBL/GenBank/DDBJ databases">
        <authorList>
            <person name="Hughes D."/>
        </authorList>
    </citation>
    <scope>NUCLEOTIDE SEQUENCE</scope>
    <source>
        <strain>Durham</strain>
        <strain evidence="3">NC isolate 2 -- Noor lab</strain>
    </source>
</reference>
<evidence type="ECO:0000256" key="1">
    <source>
        <dbReference type="SAM" id="MobiDB-lite"/>
    </source>
</evidence>
<evidence type="ECO:0000313" key="3">
    <source>
        <dbReference type="Proteomes" id="UP000015102"/>
    </source>
</evidence>
<protein>
    <submittedName>
        <fullName evidence="2">Uncharacterized protein</fullName>
    </submittedName>
</protein>
<dbReference type="Proteomes" id="UP000015102">
    <property type="component" value="Unassembled WGS sequence"/>
</dbReference>
<proteinExistence type="predicted"/>
<keyword evidence="3" id="KW-1185">Reference proteome</keyword>
<reference evidence="2" key="2">
    <citation type="submission" date="2015-06" db="UniProtKB">
        <authorList>
            <consortium name="EnsemblMetazoa"/>
        </authorList>
    </citation>
    <scope>IDENTIFICATION</scope>
</reference>